<proteinExistence type="predicted"/>
<comment type="caution">
    <text evidence="1">The sequence shown here is derived from an EMBL/GenBank/DDBJ whole genome shotgun (WGS) entry which is preliminary data.</text>
</comment>
<sequence>MNITRHDRSFAKLFVLFQENMVEIYSICGKWIQNDRAQWEFVVDTTRLGSLSEIDQNVAFNVLVNIITEDLDVPDKDIALSYGIPLAARCSKPMIQNTPPVDIRNDRQLRAYINKIKEEDDRRRVPMCIPLCVALCDKPKPRFSCSLRRLFSKE</sequence>
<protein>
    <submittedName>
        <fullName evidence="1">Uncharacterized protein</fullName>
    </submittedName>
</protein>
<reference evidence="1" key="1">
    <citation type="submission" date="2019-12" db="EMBL/GenBank/DDBJ databases">
        <title>Genome sequencing and annotation of Brassica cretica.</title>
        <authorList>
            <person name="Studholme D.J."/>
            <person name="Sarris P.F."/>
        </authorList>
    </citation>
    <scope>NUCLEOTIDE SEQUENCE</scope>
    <source>
        <strain evidence="1">PFS-001/15</strain>
        <tissue evidence="1">Leaf</tissue>
    </source>
</reference>
<dbReference type="AlphaFoldDB" id="A0A8S9JHR3"/>
<name>A0A8S9JHR3_BRACR</name>
<accession>A0A8S9JHR3</accession>
<evidence type="ECO:0000313" key="2">
    <source>
        <dbReference type="Proteomes" id="UP000712281"/>
    </source>
</evidence>
<organism evidence="1 2">
    <name type="scientific">Brassica cretica</name>
    <name type="common">Mustard</name>
    <dbReference type="NCBI Taxonomy" id="69181"/>
    <lineage>
        <taxon>Eukaryota</taxon>
        <taxon>Viridiplantae</taxon>
        <taxon>Streptophyta</taxon>
        <taxon>Embryophyta</taxon>
        <taxon>Tracheophyta</taxon>
        <taxon>Spermatophyta</taxon>
        <taxon>Magnoliopsida</taxon>
        <taxon>eudicotyledons</taxon>
        <taxon>Gunneridae</taxon>
        <taxon>Pentapetalae</taxon>
        <taxon>rosids</taxon>
        <taxon>malvids</taxon>
        <taxon>Brassicales</taxon>
        <taxon>Brassicaceae</taxon>
        <taxon>Brassiceae</taxon>
        <taxon>Brassica</taxon>
    </lineage>
</organism>
<evidence type="ECO:0000313" key="1">
    <source>
        <dbReference type="EMBL" id="KAF2581534.1"/>
    </source>
</evidence>
<dbReference type="EMBL" id="QGKW02001660">
    <property type="protein sequence ID" value="KAF2581534.1"/>
    <property type="molecule type" value="Genomic_DNA"/>
</dbReference>
<dbReference type="Proteomes" id="UP000712281">
    <property type="component" value="Unassembled WGS sequence"/>
</dbReference>
<gene>
    <name evidence="1" type="ORF">F2Q68_00005685</name>
</gene>